<organism evidence="1">
    <name type="scientific">Arundo donax</name>
    <name type="common">Giant reed</name>
    <name type="synonym">Donax arundinaceus</name>
    <dbReference type="NCBI Taxonomy" id="35708"/>
    <lineage>
        <taxon>Eukaryota</taxon>
        <taxon>Viridiplantae</taxon>
        <taxon>Streptophyta</taxon>
        <taxon>Embryophyta</taxon>
        <taxon>Tracheophyta</taxon>
        <taxon>Spermatophyta</taxon>
        <taxon>Magnoliopsida</taxon>
        <taxon>Liliopsida</taxon>
        <taxon>Poales</taxon>
        <taxon>Poaceae</taxon>
        <taxon>PACMAD clade</taxon>
        <taxon>Arundinoideae</taxon>
        <taxon>Arundineae</taxon>
        <taxon>Arundo</taxon>
    </lineage>
</organism>
<evidence type="ECO:0000313" key="1">
    <source>
        <dbReference type="EMBL" id="JAD43284.1"/>
    </source>
</evidence>
<dbReference type="EMBL" id="GBRH01254611">
    <property type="protein sequence ID" value="JAD43284.1"/>
    <property type="molecule type" value="Transcribed_RNA"/>
</dbReference>
<name>A0A0A8ZV41_ARUDO</name>
<proteinExistence type="predicted"/>
<sequence>MQTDPRHSNLTSPRPAQELKRVLIVDKKIHMHGDKLRAPFETCNEREPVRAVHTTGSTHADVDT</sequence>
<dbReference type="AlphaFoldDB" id="A0A0A8ZV41"/>
<reference evidence="1" key="2">
    <citation type="journal article" date="2015" name="Data Brief">
        <title>Shoot transcriptome of the giant reed, Arundo donax.</title>
        <authorList>
            <person name="Barrero R.A."/>
            <person name="Guerrero F.D."/>
            <person name="Moolhuijzen P."/>
            <person name="Goolsby J.A."/>
            <person name="Tidwell J."/>
            <person name="Bellgard S.E."/>
            <person name="Bellgard M.I."/>
        </authorList>
    </citation>
    <scope>NUCLEOTIDE SEQUENCE</scope>
    <source>
        <tissue evidence="1">Shoot tissue taken approximately 20 cm above the soil surface</tissue>
    </source>
</reference>
<protein>
    <submittedName>
        <fullName evidence="1">Uncharacterized protein</fullName>
    </submittedName>
</protein>
<accession>A0A0A8ZV41</accession>
<reference evidence="1" key="1">
    <citation type="submission" date="2014-09" db="EMBL/GenBank/DDBJ databases">
        <authorList>
            <person name="Magalhaes I.L.F."/>
            <person name="Oliveira U."/>
            <person name="Santos F.R."/>
            <person name="Vidigal T.H.D.A."/>
            <person name="Brescovit A.D."/>
            <person name="Santos A.J."/>
        </authorList>
    </citation>
    <scope>NUCLEOTIDE SEQUENCE</scope>
    <source>
        <tissue evidence="1">Shoot tissue taken approximately 20 cm above the soil surface</tissue>
    </source>
</reference>